<evidence type="ECO:0000313" key="19">
    <source>
        <dbReference type="Proteomes" id="UP000636888"/>
    </source>
</evidence>
<feature type="domain" description="Histidine kinase" evidence="16">
    <location>
        <begin position="407"/>
        <end position="631"/>
    </location>
</feature>
<reference evidence="18" key="1">
    <citation type="submission" date="2020-12" db="EMBL/GenBank/DDBJ databases">
        <title>Geomonas sp. Red875, isolated from river sediment.</title>
        <authorList>
            <person name="Xu Z."/>
            <person name="Zhang Z."/>
            <person name="Masuda Y."/>
            <person name="Itoh H."/>
            <person name="Senoo K."/>
        </authorList>
    </citation>
    <scope>NUCLEOTIDE SEQUENCE</scope>
    <source>
        <strain evidence="18">Red875</strain>
    </source>
</reference>
<dbReference type="PRINTS" id="PR00344">
    <property type="entry name" value="BCTRLSENSOR"/>
</dbReference>
<keyword evidence="7 15" id="KW-0812">Transmembrane</keyword>
<gene>
    <name evidence="18" type="ORF">JFN93_23405</name>
</gene>
<dbReference type="CDD" id="cd12914">
    <property type="entry name" value="PDC1_DGC_like"/>
    <property type="match status" value="1"/>
</dbReference>
<dbReference type="InterPro" id="IPR003594">
    <property type="entry name" value="HATPase_dom"/>
</dbReference>
<keyword evidence="10" id="KW-0067">ATP-binding</keyword>
<keyword evidence="11 15" id="KW-1133">Transmembrane helix</keyword>
<accession>A0A8J7M2R9</accession>
<evidence type="ECO:0000256" key="11">
    <source>
        <dbReference type="ARBA" id="ARBA00022989"/>
    </source>
</evidence>
<protein>
    <recommendedName>
        <fullName evidence="3">histidine kinase</fullName>
        <ecNumber evidence="3">2.7.13.3</ecNumber>
    </recommendedName>
</protein>
<evidence type="ECO:0000256" key="7">
    <source>
        <dbReference type="ARBA" id="ARBA00022692"/>
    </source>
</evidence>
<dbReference type="SUPFAM" id="SSF158472">
    <property type="entry name" value="HAMP domain-like"/>
    <property type="match status" value="1"/>
</dbReference>
<dbReference type="InterPro" id="IPR003661">
    <property type="entry name" value="HisK_dim/P_dom"/>
</dbReference>
<dbReference type="Pfam" id="PF02743">
    <property type="entry name" value="dCache_1"/>
    <property type="match status" value="1"/>
</dbReference>
<evidence type="ECO:0000256" key="10">
    <source>
        <dbReference type="ARBA" id="ARBA00022840"/>
    </source>
</evidence>
<dbReference type="GO" id="GO:0005524">
    <property type="term" value="F:ATP binding"/>
    <property type="evidence" value="ECO:0007669"/>
    <property type="project" value="UniProtKB-KW"/>
</dbReference>
<feature type="coiled-coil region" evidence="14">
    <location>
        <begin position="364"/>
        <end position="391"/>
    </location>
</feature>
<dbReference type="EMBL" id="JAEMHM010000027">
    <property type="protein sequence ID" value="MBJ6727665.1"/>
    <property type="molecule type" value="Genomic_DNA"/>
</dbReference>
<keyword evidence="6" id="KW-0808">Transferase</keyword>
<evidence type="ECO:0000256" key="4">
    <source>
        <dbReference type="ARBA" id="ARBA00022475"/>
    </source>
</evidence>
<dbReference type="Pfam" id="PF00672">
    <property type="entry name" value="HAMP"/>
    <property type="match status" value="1"/>
</dbReference>
<comment type="caution">
    <text evidence="18">The sequence shown here is derived from an EMBL/GenBank/DDBJ whole genome shotgun (WGS) entry which is preliminary data.</text>
</comment>
<keyword evidence="19" id="KW-1185">Reference proteome</keyword>
<keyword evidence="4" id="KW-1003">Cell membrane</keyword>
<dbReference type="Proteomes" id="UP000636888">
    <property type="component" value="Unassembled WGS sequence"/>
</dbReference>
<proteinExistence type="predicted"/>
<dbReference type="SMART" id="SM00387">
    <property type="entry name" value="HATPase_c"/>
    <property type="match status" value="1"/>
</dbReference>
<evidence type="ECO:0000313" key="18">
    <source>
        <dbReference type="EMBL" id="MBJ6727665.1"/>
    </source>
</evidence>
<keyword evidence="5" id="KW-0597">Phosphoprotein</keyword>
<dbReference type="InterPro" id="IPR036097">
    <property type="entry name" value="HisK_dim/P_sf"/>
</dbReference>
<dbReference type="InterPro" id="IPR004358">
    <property type="entry name" value="Sig_transdc_His_kin-like_C"/>
</dbReference>
<dbReference type="Gene3D" id="3.30.565.10">
    <property type="entry name" value="Histidine kinase-like ATPase, C-terminal domain"/>
    <property type="match status" value="1"/>
</dbReference>
<dbReference type="InterPro" id="IPR033479">
    <property type="entry name" value="dCache_1"/>
</dbReference>
<dbReference type="Gene3D" id="6.10.340.10">
    <property type="match status" value="1"/>
</dbReference>
<dbReference type="Pfam" id="PF02518">
    <property type="entry name" value="HATPase_c"/>
    <property type="match status" value="1"/>
</dbReference>
<evidence type="ECO:0000256" key="13">
    <source>
        <dbReference type="ARBA" id="ARBA00023136"/>
    </source>
</evidence>
<dbReference type="PROSITE" id="PS50885">
    <property type="entry name" value="HAMP"/>
    <property type="match status" value="1"/>
</dbReference>
<dbReference type="CDD" id="cd06225">
    <property type="entry name" value="HAMP"/>
    <property type="match status" value="1"/>
</dbReference>
<dbReference type="SUPFAM" id="SSF47384">
    <property type="entry name" value="Homodimeric domain of signal transducing histidine kinase"/>
    <property type="match status" value="1"/>
</dbReference>
<evidence type="ECO:0000256" key="14">
    <source>
        <dbReference type="SAM" id="Coils"/>
    </source>
</evidence>
<dbReference type="SUPFAM" id="SSF55874">
    <property type="entry name" value="ATPase domain of HSP90 chaperone/DNA topoisomerase II/histidine kinase"/>
    <property type="match status" value="1"/>
</dbReference>
<keyword evidence="14" id="KW-0175">Coiled coil</keyword>
<dbReference type="PROSITE" id="PS50109">
    <property type="entry name" value="HIS_KIN"/>
    <property type="match status" value="1"/>
</dbReference>
<evidence type="ECO:0000256" key="8">
    <source>
        <dbReference type="ARBA" id="ARBA00022741"/>
    </source>
</evidence>
<keyword evidence="12" id="KW-0902">Two-component regulatory system</keyword>
<dbReference type="InterPro" id="IPR003660">
    <property type="entry name" value="HAMP_dom"/>
</dbReference>
<dbReference type="CDD" id="cd00082">
    <property type="entry name" value="HisKA"/>
    <property type="match status" value="1"/>
</dbReference>
<dbReference type="Gene3D" id="1.10.287.130">
    <property type="match status" value="1"/>
</dbReference>
<sequence length="636" mass="70045">MAALKKFFFSLSFRTHLVLIVLLLSLPAVALIVYSGREQRNDALSEGVADAKVLVHSIITEQYNLTGDAEQLVSVLATLPAVREGKGPAASTILRSVLKLNRQYANLLIADARGRVWASGIPITRAVSVADNLSFQKALQSRRFSSGAYGVGAISGRPNIGFAYPVLGPDRKVVGVILASVDFDYLNELLMESGLPKGSQFVLADRNGIAVYQNRSRKVEIGSPINKDAFWAMKRSEDAVSFLNFGTSDERMINSYGKLRLRGEDAPYLYVLAGIPLQETLVRAQRAQVAHIALLTPFLLIAVALAVLVGRYSFVNQIVKLQEASQRLARGDLEVRVADLLSGKEMVALGRSFDDMAGQLAARQAELNELNKSLARRVEEETERRLQHERLLARHARLAAIGEMIGAIAHQWRQPLATLGAIIQGIRMAWERRRLDEAFIQKAESDAQKQLYYMSDTIEDFRNFFRPEKVAERFEVREKIDEVVLLVSAQFQGAGVRLETVDRAPGRELPVKGYQNEFKQSVLNLVSNSFDAVQVKRYAGALAEGEGRVVLSYGVSGRNVVVEIADNGCGIPAEYAEKVYEPYFTSKPEGKGTGIGLYMSKLIVEESMGGRLAFVSSPAGTSFTISLLLNEEEEDG</sequence>
<evidence type="ECO:0000256" key="15">
    <source>
        <dbReference type="SAM" id="Phobius"/>
    </source>
</evidence>
<evidence type="ECO:0000256" key="12">
    <source>
        <dbReference type="ARBA" id="ARBA00023012"/>
    </source>
</evidence>
<keyword evidence="8" id="KW-0547">Nucleotide-binding</keyword>
<dbReference type="EC" id="2.7.13.3" evidence="3"/>
<dbReference type="AlphaFoldDB" id="A0A8J7M2R9"/>
<dbReference type="PANTHER" id="PTHR43065:SF10">
    <property type="entry name" value="PEROXIDE STRESS-ACTIVATED HISTIDINE KINASE MAK3"/>
    <property type="match status" value="1"/>
</dbReference>
<dbReference type="PANTHER" id="PTHR43065">
    <property type="entry name" value="SENSOR HISTIDINE KINASE"/>
    <property type="match status" value="1"/>
</dbReference>
<evidence type="ECO:0000259" key="17">
    <source>
        <dbReference type="PROSITE" id="PS50885"/>
    </source>
</evidence>
<dbReference type="InterPro" id="IPR005467">
    <property type="entry name" value="His_kinase_dom"/>
</dbReference>
<comment type="catalytic activity">
    <reaction evidence="1">
        <text>ATP + protein L-histidine = ADP + protein N-phospho-L-histidine.</text>
        <dbReference type="EC" id="2.7.13.3"/>
    </reaction>
</comment>
<evidence type="ECO:0000256" key="6">
    <source>
        <dbReference type="ARBA" id="ARBA00022679"/>
    </source>
</evidence>
<dbReference type="SMART" id="SM00304">
    <property type="entry name" value="HAMP"/>
    <property type="match status" value="1"/>
</dbReference>
<evidence type="ECO:0000256" key="9">
    <source>
        <dbReference type="ARBA" id="ARBA00022777"/>
    </source>
</evidence>
<feature type="domain" description="HAMP" evidence="17">
    <location>
        <begin position="312"/>
        <end position="365"/>
    </location>
</feature>
<feature type="transmembrane region" description="Helical" evidence="15">
    <location>
        <begin position="289"/>
        <end position="310"/>
    </location>
</feature>
<evidence type="ECO:0000256" key="5">
    <source>
        <dbReference type="ARBA" id="ARBA00022553"/>
    </source>
</evidence>
<organism evidence="18 19">
    <name type="scientific">Geomesophilobacter sediminis</name>
    <dbReference type="NCBI Taxonomy" id="2798584"/>
    <lineage>
        <taxon>Bacteria</taxon>
        <taxon>Pseudomonadati</taxon>
        <taxon>Thermodesulfobacteriota</taxon>
        <taxon>Desulfuromonadia</taxon>
        <taxon>Geobacterales</taxon>
        <taxon>Geobacteraceae</taxon>
        <taxon>Geomesophilobacter</taxon>
    </lineage>
</organism>
<dbReference type="RefSeq" id="WP_199386804.1">
    <property type="nucleotide sequence ID" value="NZ_JAEMHM010000027.1"/>
</dbReference>
<evidence type="ECO:0000256" key="2">
    <source>
        <dbReference type="ARBA" id="ARBA00004651"/>
    </source>
</evidence>
<evidence type="ECO:0000259" key="16">
    <source>
        <dbReference type="PROSITE" id="PS50109"/>
    </source>
</evidence>
<dbReference type="GO" id="GO:0000155">
    <property type="term" value="F:phosphorelay sensor kinase activity"/>
    <property type="evidence" value="ECO:0007669"/>
    <property type="project" value="InterPro"/>
</dbReference>
<dbReference type="InterPro" id="IPR036890">
    <property type="entry name" value="HATPase_C_sf"/>
</dbReference>
<evidence type="ECO:0000256" key="3">
    <source>
        <dbReference type="ARBA" id="ARBA00012438"/>
    </source>
</evidence>
<dbReference type="Gene3D" id="3.30.450.20">
    <property type="entry name" value="PAS domain"/>
    <property type="match status" value="1"/>
</dbReference>
<keyword evidence="13 15" id="KW-0472">Membrane</keyword>
<comment type="subcellular location">
    <subcellularLocation>
        <location evidence="2">Cell membrane</location>
        <topology evidence="2">Multi-pass membrane protein</topology>
    </subcellularLocation>
</comment>
<evidence type="ECO:0000256" key="1">
    <source>
        <dbReference type="ARBA" id="ARBA00000085"/>
    </source>
</evidence>
<dbReference type="GO" id="GO:0005886">
    <property type="term" value="C:plasma membrane"/>
    <property type="evidence" value="ECO:0007669"/>
    <property type="project" value="UniProtKB-SubCell"/>
</dbReference>
<name>A0A8J7M2R9_9BACT</name>
<keyword evidence="9" id="KW-0418">Kinase</keyword>